<dbReference type="Gene3D" id="3.30.1330.40">
    <property type="entry name" value="RutC-like"/>
    <property type="match status" value="3"/>
</dbReference>
<name>A0A6U6P601_9DINO</name>
<organism evidence="1">
    <name type="scientific">Zooxanthella nutricula</name>
    <dbReference type="NCBI Taxonomy" id="1333877"/>
    <lineage>
        <taxon>Eukaryota</taxon>
        <taxon>Sar</taxon>
        <taxon>Alveolata</taxon>
        <taxon>Dinophyceae</taxon>
        <taxon>Peridiniales</taxon>
        <taxon>Peridiniales incertae sedis</taxon>
        <taxon>Zooxanthella</taxon>
    </lineage>
</organism>
<dbReference type="PANTHER" id="PTHR40267:SF1">
    <property type="entry name" value="BLR3294 PROTEIN"/>
    <property type="match status" value="1"/>
</dbReference>
<dbReference type="EMBL" id="HBGW01056044">
    <property type="protein sequence ID" value="CAD9594233.1"/>
    <property type="molecule type" value="Transcribed_RNA"/>
</dbReference>
<sequence>MPAVPNVEGTKFPFGPKVQCGSTLWVSGALVPIGDMAAQTRSTLSALEGHLADAGMSRHEIVKVDIVVLSMAELPALLEEYRSFMAGVSQLPALSVHQPRGTCAATKTEIAVTASTLPKRVAPHDPRAGGVRGDLAAVSSAAVRCGDMAWLSAAAAPEAGDARAQATAVWGRIHAALKAVGFGAGNSACASVVLQDMDDLGDVRTAAAASLESAAGAADSLVVSACSAGLVDDALVEISINACGLPTEATAPSTARRGDLVWTTASAVAGSRSVRDATLACWRQLELNLDAAGLTRHDVVKVEAMIGDLAAVFDFNQATWEYLSVMDRMPAMILSEPRALPDGAFVHLSAIASALPKRHFPKTVYDGRRWAVVEEPLPALPAMPPTGGRKVLASGLEVENKDVTYTGGLSGKKLRMPDEQHGLPVSMLNSTKRNFSEAQSAAMAKIQESLKPPCDHPNMLNFKLTLGLFIPSTNTTMEQELWSILKHDKNAGKCAGIGMHTVNVITPKPRVGTAEEVAQYRDAFLGGMKASLTTMKQARPRAYIMGMSIEHILPDLMSVQKPMLDFEAECEGLAFSEWTTAAAAGLNKFQATRIALLAPFDPAGMGHAVKVFTELGFEVVRELGFGCASTIDIGHVPFDAKKRAIVEALAGPDVDAIIQCGTNLSLTPVIEAVEPMTGKPVLGINQTLLWYALREAGFADKLDGAGRLFREH</sequence>
<reference evidence="1" key="1">
    <citation type="submission" date="2021-01" db="EMBL/GenBank/DDBJ databases">
        <authorList>
            <person name="Corre E."/>
            <person name="Pelletier E."/>
            <person name="Niang G."/>
            <person name="Scheremetjew M."/>
            <person name="Finn R."/>
            <person name="Kale V."/>
            <person name="Holt S."/>
            <person name="Cochrane G."/>
            <person name="Meng A."/>
            <person name="Brown T."/>
            <person name="Cohen L."/>
        </authorList>
    </citation>
    <scope>NUCLEOTIDE SEQUENCE</scope>
    <source>
        <strain evidence="1">RCC3387</strain>
    </source>
</reference>
<dbReference type="AlphaFoldDB" id="A0A6U6P601"/>
<protein>
    <submittedName>
        <fullName evidence="1">Uncharacterized protein</fullName>
    </submittedName>
</protein>
<dbReference type="PANTHER" id="PTHR40267">
    <property type="entry name" value="BLR3294 PROTEIN"/>
    <property type="match status" value="1"/>
</dbReference>
<dbReference type="InterPro" id="IPR035959">
    <property type="entry name" value="RutC-like_sf"/>
</dbReference>
<gene>
    <name evidence="1" type="ORF">BRAN1462_LOCUS35591</name>
</gene>
<dbReference type="Gene3D" id="3.40.50.12500">
    <property type="match status" value="1"/>
</dbReference>
<dbReference type="SUPFAM" id="SSF55298">
    <property type="entry name" value="YjgF-like"/>
    <property type="match status" value="3"/>
</dbReference>
<dbReference type="CDD" id="cd00448">
    <property type="entry name" value="YjgF_YER057c_UK114_family"/>
    <property type="match status" value="2"/>
</dbReference>
<dbReference type="InterPro" id="IPR026286">
    <property type="entry name" value="MaiA/AMDase"/>
</dbReference>
<proteinExistence type="predicted"/>
<accession>A0A6U6P601</accession>
<evidence type="ECO:0000313" key="1">
    <source>
        <dbReference type="EMBL" id="CAD9594233.1"/>
    </source>
</evidence>
<dbReference type="InterPro" id="IPR053714">
    <property type="entry name" value="Iso_Racemase_Enz_sf"/>
</dbReference>